<name>A0ACA9QN55_9GLOM</name>
<accession>A0ACA9QN55</accession>
<dbReference type="Proteomes" id="UP000789702">
    <property type="component" value="Unassembled WGS sequence"/>
</dbReference>
<organism evidence="1 2">
    <name type="scientific">Dentiscutata heterogama</name>
    <dbReference type="NCBI Taxonomy" id="1316150"/>
    <lineage>
        <taxon>Eukaryota</taxon>
        <taxon>Fungi</taxon>
        <taxon>Fungi incertae sedis</taxon>
        <taxon>Mucoromycota</taxon>
        <taxon>Glomeromycotina</taxon>
        <taxon>Glomeromycetes</taxon>
        <taxon>Diversisporales</taxon>
        <taxon>Gigasporaceae</taxon>
        <taxon>Dentiscutata</taxon>
    </lineage>
</organism>
<evidence type="ECO:0000313" key="2">
    <source>
        <dbReference type="Proteomes" id="UP000789702"/>
    </source>
</evidence>
<comment type="caution">
    <text evidence="1">The sequence shown here is derived from an EMBL/GenBank/DDBJ whole genome shotgun (WGS) entry which is preliminary data.</text>
</comment>
<reference evidence="1" key="1">
    <citation type="submission" date="2021-06" db="EMBL/GenBank/DDBJ databases">
        <authorList>
            <person name="Kallberg Y."/>
            <person name="Tangrot J."/>
            <person name="Rosling A."/>
        </authorList>
    </citation>
    <scope>NUCLEOTIDE SEQUENCE</scope>
    <source>
        <strain evidence="1">IL203A</strain>
    </source>
</reference>
<keyword evidence="2" id="KW-1185">Reference proteome</keyword>
<feature type="non-terminal residue" evidence="1">
    <location>
        <position position="1"/>
    </location>
</feature>
<gene>
    <name evidence="1" type="ORF">DHETER_LOCUS15176</name>
</gene>
<protein>
    <submittedName>
        <fullName evidence="1">2374_t:CDS:1</fullName>
    </submittedName>
</protein>
<proteinExistence type="predicted"/>
<sequence>WKFGILNKDSSPTSSISYNSPNDLNYVITIPVNNIFYDSAVLAIEYTLLSPSSTILMNT</sequence>
<evidence type="ECO:0000313" key="1">
    <source>
        <dbReference type="EMBL" id="CAG8759754.1"/>
    </source>
</evidence>
<feature type="non-terminal residue" evidence="1">
    <location>
        <position position="59"/>
    </location>
</feature>
<dbReference type="EMBL" id="CAJVPU010050623">
    <property type="protein sequence ID" value="CAG8759754.1"/>
    <property type="molecule type" value="Genomic_DNA"/>
</dbReference>